<reference evidence="2" key="1">
    <citation type="journal article" date="2020" name="Stud. Mycol.">
        <title>101 Dothideomycetes genomes: a test case for predicting lifestyles and emergence of pathogens.</title>
        <authorList>
            <person name="Haridas S."/>
            <person name="Albert R."/>
            <person name="Binder M."/>
            <person name="Bloem J."/>
            <person name="Labutti K."/>
            <person name="Salamov A."/>
            <person name="Andreopoulos B."/>
            <person name="Baker S."/>
            <person name="Barry K."/>
            <person name="Bills G."/>
            <person name="Bluhm B."/>
            <person name="Cannon C."/>
            <person name="Castanera R."/>
            <person name="Culley D."/>
            <person name="Daum C."/>
            <person name="Ezra D."/>
            <person name="Gonzalez J."/>
            <person name="Henrissat B."/>
            <person name="Kuo A."/>
            <person name="Liang C."/>
            <person name="Lipzen A."/>
            <person name="Lutzoni F."/>
            <person name="Magnuson J."/>
            <person name="Mondo S."/>
            <person name="Nolan M."/>
            <person name="Ohm R."/>
            <person name="Pangilinan J."/>
            <person name="Park H.-J."/>
            <person name="Ramirez L."/>
            <person name="Alfaro M."/>
            <person name="Sun H."/>
            <person name="Tritt A."/>
            <person name="Yoshinaga Y."/>
            <person name="Zwiers L.-H."/>
            <person name="Turgeon B."/>
            <person name="Goodwin S."/>
            <person name="Spatafora J."/>
            <person name="Crous P."/>
            <person name="Grigoriev I."/>
        </authorList>
    </citation>
    <scope>NUCLEOTIDE SEQUENCE</scope>
    <source>
        <strain evidence="2">CBS 116435</strain>
    </source>
</reference>
<protein>
    <recommendedName>
        <fullName evidence="4">Early meiotic induction protein 1</fullName>
    </recommendedName>
</protein>
<feature type="non-terminal residue" evidence="2">
    <location>
        <position position="223"/>
    </location>
</feature>
<feature type="compositionally biased region" description="Basic and acidic residues" evidence="1">
    <location>
        <begin position="182"/>
        <end position="198"/>
    </location>
</feature>
<sequence length="223" mass="25387">EVAQKPESTGFGLTEEQRSRIFGTPAPNQASGSSDSGAAREAQADRELEAFLSSLEAPDTSPQQRRRQQSQSDNTASETPFPDETVASHPSENPLHPAYDRRLPDGSLDIHPYALLPRDMSCRQAFDQAFYCQSLGGKFNDIYRYGTLKSCSEQWGAFWFCMRTRTLGDGERRRQIVEYYREREEKRRSPEGEAERGIKGGNSEDVWPLREKVVEKAFWRDPD</sequence>
<evidence type="ECO:0008006" key="4">
    <source>
        <dbReference type="Google" id="ProtNLM"/>
    </source>
</evidence>
<dbReference type="PANTHER" id="PTHR28052:SF1">
    <property type="entry name" value="UPF0545 PROTEIN C22ORF39"/>
    <property type="match status" value="1"/>
</dbReference>
<dbReference type="AlphaFoldDB" id="A0A9P4PZT8"/>
<feature type="region of interest" description="Disordered" evidence="1">
    <location>
        <begin position="1"/>
        <end position="104"/>
    </location>
</feature>
<gene>
    <name evidence="2" type="ORF">K431DRAFT_206898</name>
</gene>
<dbReference type="OrthoDB" id="2017405at2759"/>
<feature type="region of interest" description="Disordered" evidence="1">
    <location>
        <begin position="182"/>
        <end position="204"/>
    </location>
</feature>
<proteinExistence type="predicted"/>
<dbReference type="Pfam" id="PF11326">
    <property type="entry name" value="PANTS-like"/>
    <property type="match status" value="1"/>
</dbReference>
<evidence type="ECO:0000313" key="2">
    <source>
        <dbReference type="EMBL" id="KAF2717947.1"/>
    </source>
</evidence>
<name>A0A9P4PZT8_9PEZI</name>
<evidence type="ECO:0000313" key="3">
    <source>
        <dbReference type="Proteomes" id="UP000799441"/>
    </source>
</evidence>
<comment type="caution">
    <text evidence="2">The sequence shown here is derived from an EMBL/GenBank/DDBJ whole genome shotgun (WGS) entry which is preliminary data.</text>
</comment>
<dbReference type="EMBL" id="MU003833">
    <property type="protein sequence ID" value="KAF2717947.1"/>
    <property type="molecule type" value="Genomic_DNA"/>
</dbReference>
<dbReference type="InterPro" id="IPR021475">
    <property type="entry name" value="Pants/Emi1-like"/>
</dbReference>
<evidence type="ECO:0000256" key="1">
    <source>
        <dbReference type="SAM" id="MobiDB-lite"/>
    </source>
</evidence>
<feature type="non-terminal residue" evidence="2">
    <location>
        <position position="1"/>
    </location>
</feature>
<dbReference type="Proteomes" id="UP000799441">
    <property type="component" value="Unassembled WGS sequence"/>
</dbReference>
<organism evidence="2 3">
    <name type="scientific">Polychaeton citri CBS 116435</name>
    <dbReference type="NCBI Taxonomy" id="1314669"/>
    <lineage>
        <taxon>Eukaryota</taxon>
        <taxon>Fungi</taxon>
        <taxon>Dikarya</taxon>
        <taxon>Ascomycota</taxon>
        <taxon>Pezizomycotina</taxon>
        <taxon>Dothideomycetes</taxon>
        <taxon>Dothideomycetidae</taxon>
        <taxon>Capnodiales</taxon>
        <taxon>Capnodiaceae</taxon>
        <taxon>Polychaeton</taxon>
    </lineage>
</organism>
<accession>A0A9P4PZT8</accession>
<feature type="compositionally biased region" description="Polar residues" evidence="1">
    <location>
        <begin position="26"/>
        <end position="36"/>
    </location>
</feature>
<keyword evidence="3" id="KW-1185">Reference proteome</keyword>
<dbReference type="PANTHER" id="PTHR28052">
    <property type="entry name" value="UPF0545 PROTEIN C22ORF39"/>
    <property type="match status" value="1"/>
</dbReference>